<evidence type="ECO:0000256" key="2">
    <source>
        <dbReference type="SAM" id="Phobius"/>
    </source>
</evidence>
<organism evidence="3 5">
    <name type="scientific">Synchytrium endobioticum</name>
    <dbReference type="NCBI Taxonomy" id="286115"/>
    <lineage>
        <taxon>Eukaryota</taxon>
        <taxon>Fungi</taxon>
        <taxon>Fungi incertae sedis</taxon>
        <taxon>Chytridiomycota</taxon>
        <taxon>Chytridiomycota incertae sedis</taxon>
        <taxon>Chytridiomycetes</taxon>
        <taxon>Synchytriales</taxon>
        <taxon>Synchytriaceae</taxon>
        <taxon>Synchytrium</taxon>
    </lineage>
</organism>
<dbReference type="EMBL" id="QEAM01000208">
    <property type="protein sequence ID" value="TPX43802.1"/>
    <property type="molecule type" value="Genomic_DNA"/>
</dbReference>
<sequence>MTTTLIHPWSYPISAWVTFLAPLSAKDRSEARHAYKTYHKDPSKKPSRSNRIHSVDVFIMTTMSRRTFSPAAKSIARTCLSASLTSPSIDLPSSPWLYFHVPARSGCNMSFSCLYYTLLALIDVHLTFEYKKHSLSAYTIAPRASPNHYSECMLMKLSYSYENTRIAIRMVQILLPAHQYPKDQLTFATMKFLNIIFLVLAVLVVIIQAAPAEPKNVPQEVQSSQKPPSASHGEEYFNMAADNDGGLDDDSADAAFAKKGGYGRGFGGGGYGRGYGGGYGRGYGYGYGRRYGGGYGYGRRFGGRF</sequence>
<evidence type="ECO:0000313" key="4">
    <source>
        <dbReference type="EMBL" id="TPX43807.1"/>
    </source>
</evidence>
<name>A0A507CX40_9FUNG</name>
<dbReference type="Proteomes" id="UP000320475">
    <property type="component" value="Unassembled WGS sequence"/>
</dbReference>
<feature type="compositionally biased region" description="Polar residues" evidence="1">
    <location>
        <begin position="219"/>
        <end position="228"/>
    </location>
</feature>
<keyword evidence="2" id="KW-0472">Membrane</keyword>
<gene>
    <name evidence="3" type="ORF">SeLEV6574_g04849</name>
    <name evidence="4" type="ORF">SeLEV6574_g04859</name>
</gene>
<evidence type="ECO:0000313" key="5">
    <source>
        <dbReference type="Proteomes" id="UP000320475"/>
    </source>
</evidence>
<feature type="region of interest" description="Disordered" evidence="1">
    <location>
        <begin position="216"/>
        <end position="235"/>
    </location>
</feature>
<comment type="caution">
    <text evidence="3">The sequence shown here is derived from an EMBL/GenBank/DDBJ whole genome shotgun (WGS) entry which is preliminary data.</text>
</comment>
<accession>A0A507CX40</accession>
<evidence type="ECO:0000256" key="1">
    <source>
        <dbReference type="SAM" id="MobiDB-lite"/>
    </source>
</evidence>
<keyword evidence="2" id="KW-0812">Transmembrane</keyword>
<keyword evidence="2" id="KW-1133">Transmembrane helix</keyword>
<proteinExistence type="predicted"/>
<dbReference type="AlphaFoldDB" id="A0A507CX40"/>
<dbReference type="VEuPathDB" id="FungiDB:SeMB42_g02336"/>
<dbReference type="EMBL" id="QEAM01000208">
    <property type="protein sequence ID" value="TPX43807.1"/>
    <property type="molecule type" value="Genomic_DNA"/>
</dbReference>
<feature type="transmembrane region" description="Helical" evidence="2">
    <location>
        <begin position="192"/>
        <end position="210"/>
    </location>
</feature>
<protein>
    <submittedName>
        <fullName evidence="3">Uncharacterized protein</fullName>
    </submittedName>
</protein>
<evidence type="ECO:0000313" key="3">
    <source>
        <dbReference type="EMBL" id="TPX43802.1"/>
    </source>
</evidence>
<reference evidence="3 5" key="1">
    <citation type="journal article" date="2019" name="Sci. Rep.">
        <title>Comparative genomics of chytrid fungi reveal insights into the obligate biotrophic and pathogenic lifestyle of Synchytrium endobioticum.</title>
        <authorList>
            <person name="van de Vossenberg B.T.L.H."/>
            <person name="Warris S."/>
            <person name="Nguyen H.D.T."/>
            <person name="van Gent-Pelzer M.P.E."/>
            <person name="Joly D.L."/>
            <person name="van de Geest H.C."/>
            <person name="Bonants P.J.M."/>
            <person name="Smith D.S."/>
            <person name="Levesque C.A."/>
            <person name="van der Lee T.A.J."/>
        </authorList>
    </citation>
    <scope>NUCLEOTIDE SEQUENCE [LARGE SCALE GENOMIC DNA]</scope>
    <source>
        <strain evidence="3 5">LEV6574</strain>
    </source>
</reference>